<dbReference type="EMBL" id="BSPX01000186">
    <property type="protein sequence ID" value="GLT24796.1"/>
    <property type="molecule type" value="Genomic_DNA"/>
</dbReference>
<sequence>MGGRGREGDATLGVCSMVFSMMGLGAKEGATGEFKGVETSGDVIE</sequence>
<protein>
    <submittedName>
        <fullName evidence="1">Uncharacterized protein</fullName>
    </submittedName>
</protein>
<reference evidence="2" key="1">
    <citation type="journal article" date="2019" name="Int. J. Syst. Evol. Microbiol.">
        <title>The Global Catalogue of Microorganisms (GCM) 10K type strain sequencing project: providing services to taxonomists for standard genome sequencing and annotation.</title>
        <authorList>
            <consortium name="The Broad Institute Genomics Platform"/>
            <consortium name="The Broad Institute Genome Sequencing Center for Infectious Disease"/>
            <person name="Wu L."/>
            <person name="Ma J."/>
        </authorList>
    </citation>
    <scope>NUCLEOTIDE SEQUENCE [LARGE SCALE GENOMIC DNA]</scope>
    <source>
        <strain evidence="2">NBRC 102407</strain>
    </source>
</reference>
<keyword evidence="2" id="KW-1185">Reference proteome</keyword>
<gene>
    <name evidence="1" type="ORF">GCM10007933_42990</name>
</gene>
<evidence type="ECO:0000313" key="1">
    <source>
        <dbReference type="EMBL" id="GLT24796.1"/>
    </source>
</evidence>
<name>A0ABQ6FKY3_9RHOO</name>
<proteinExistence type="predicted"/>
<accession>A0ABQ6FKY3</accession>
<evidence type="ECO:0000313" key="2">
    <source>
        <dbReference type="Proteomes" id="UP001157167"/>
    </source>
</evidence>
<comment type="caution">
    <text evidence="1">The sequence shown here is derived from an EMBL/GenBank/DDBJ whole genome shotgun (WGS) entry which is preliminary data.</text>
</comment>
<dbReference type="Proteomes" id="UP001157167">
    <property type="component" value="Unassembled WGS sequence"/>
</dbReference>
<organism evidence="1 2">
    <name type="scientific">Zoogloea oryzae</name>
    <dbReference type="NCBI Taxonomy" id="310767"/>
    <lineage>
        <taxon>Bacteria</taxon>
        <taxon>Pseudomonadati</taxon>
        <taxon>Pseudomonadota</taxon>
        <taxon>Betaproteobacteria</taxon>
        <taxon>Rhodocyclales</taxon>
        <taxon>Zoogloeaceae</taxon>
        <taxon>Zoogloea</taxon>
    </lineage>
</organism>